<evidence type="ECO:0000256" key="1">
    <source>
        <dbReference type="SAM" id="Phobius"/>
    </source>
</evidence>
<keyword evidence="4" id="KW-1185">Reference proteome</keyword>
<reference evidence="3 4" key="1">
    <citation type="submission" date="2016-07" db="EMBL/GenBank/DDBJ databases">
        <title>Draft genome of the white-rot fungus Obba rivulosa 3A-2.</title>
        <authorList>
            <consortium name="DOE Joint Genome Institute"/>
            <person name="Miettinen O."/>
            <person name="Riley R."/>
            <person name="Acob R."/>
            <person name="Barry K."/>
            <person name="Cullen D."/>
            <person name="De Vries R."/>
            <person name="Hainaut M."/>
            <person name="Hatakka A."/>
            <person name="Henrissat B."/>
            <person name="Hilden K."/>
            <person name="Kuo R."/>
            <person name="Labutti K."/>
            <person name="Lipzen A."/>
            <person name="Makela M.R."/>
            <person name="Sandor L."/>
            <person name="Spatafora J.W."/>
            <person name="Grigoriev I.V."/>
            <person name="Hibbett D.S."/>
        </authorList>
    </citation>
    <scope>NUCLEOTIDE SEQUENCE [LARGE SCALE GENOMIC DNA]</scope>
    <source>
        <strain evidence="3 4">3A-2</strain>
    </source>
</reference>
<sequence length="573" mass="64823">MPVVWASCAQKLHEYDEATVQAWKSEIDTMLVFISAQLNVITSSLSTNSSASLPGLPSTVDLSTGSVPSTSIVVNALWFCSLISSLAAASLGIFLKQWLNHYTSPSSSDPRQRARIWHYRHAGLVTWKVVDIMAMLPLLLQIALGLFLAGLVVLLWTLDSTVASLTTTYVALVFFVTLWTTFVPIIAGNCPYKSPQAWYIFVIAQWIRPLSLSVGRVFSSAFQQNSLLRAIKRSAKGFKWDMKNLSRALSRRIRHLIGPIQARANWREYELSVLRTAVQTVSAGRYDSDMLAAADAAIMDNAFLADVVRPCLIELDNVPALFAFHAIARHRADQIVDGVPQWTRTADEEISTLAQLGLDLLPRLMLKEMPEIDAVRRILRELMDGQVVPCELFCRAVRVFHELRQRERVREGMHQSLLHLLQKTKIQHPDLKNMKMLFQCVPLIVSTNDGHLLYQFGMLIFATSTHLLESDWDQLRPFFRNFLGILDDFLGEATEDMLGSFIKGIADSWGMLLLEIDGLQYRHAEFYQTIQPSLFGHLTQTITTAYHMQVIQRRQYEKWSTLFSSHKSADGDH</sequence>
<gene>
    <name evidence="3" type="ORF">OBBRIDRAFT_452542</name>
</gene>
<dbReference type="OrthoDB" id="2796682at2759"/>
<feature type="transmembrane region" description="Helical" evidence="1">
    <location>
        <begin position="197"/>
        <end position="218"/>
    </location>
</feature>
<proteinExistence type="predicted"/>
<organism evidence="3 4">
    <name type="scientific">Obba rivulosa</name>
    <dbReference type="NCBI Taxonomy" id="1052685"/>
    <lineage>
        <taxon>Eukaryota</taxon>
        <taxon>Fungi</taxon>
        <taxon>Dikarya</taxon>
        <taxon>Basidiomycota</taxon>
        <taxon>Agaricomycotina</taxon>
        <taxon>Agaricomycetes</taxon>
        <taxon>Polyporales</taxon>
        <taxon>Gelatoporiaceae</taxon>
        <taxon>Obba</taxon>
    </lineage>
</organism>
<name>A0A8E2B2I2_9APHY</name>
<protein>
    <recommendedName>
        <fullName evidence="2">DUF6535 domain-containing protein</fullName>
    </recommendedName>
</protein>
<keyword evidence="1" id="KW-1133">Transmembrane helix</keyword>
<accession>A0A8E2B2I2</accession>
<keyword evidence="1" id="KW-0472">Membrane</keyword>
<evidence type="ECO:0000313" key="4">
    <source>
        <dbReference type="Proteomes" id="UP000250043"/>
    </source>
</evidence>
<keyword evidence="1" id="KW-0812">Transmembrane</keyword>
<evidence type="ECO:0000259" key="2">
    <source>
        <dbReference type="Pfam" id="PF20153"/>
    </source>
</evidence>
<dbReference type="AlphaFoldDB" id="A0A8E2B2I2"/>
<feature type="domain" description="DUF6535" evidence="2">
    <location>
        <begin position="5"/>
        <end position="157"/>
    </location>
</feature>
<dbReference type="Proteomes" id="UP000250043">
    <property type="component" value="Unassembled WGS sequence"/>
</dbReference>
<feature type="transmembrane region" description="Helical" evidence="1">
    <location>
        <begin position="169"/>
        <end position="190"/>
    </location>
</feature>
<dbReference type="EMBL" id="KV722369">
    <property type="protein sequence ID" value="OCH92447.1"/>
    <property type="molecule type" value="Genomic_DNA"/>
</dbReference>
<feature type="transmembrane region" description="Helical" evidence="1">
    <location>
        <begin position="72"/>
        <end position="95"/>
    </location>
</feature>
<feature type="transmembrane region" description="Helical" evidence="1">
    <location>
        <begin position="138"/>
        <end position="157"/>
    </location>
</feature>
<evidence type="ECO:0000313" key="3">
    <source>
        <dbReference type="EMBL" id="OCH92447.1"/>
    </source>
</evidence>
<dbReference type="Pfam" id="PF20153">
    <property type="entry name" value="DUF6535"/>
    <property type="match status" value="1"/>
</dbReference>
<dbReference type="InterPro" id="IPR045338">
    <property type="entry name" value="DUF6535"/>
</dbReference>